<evidence type="ECO:0000259" key="6">
    <source>
        <dbReference type="PROSITE" id="PS50145"/>
    </source>
</evidence>
<keyword evidence="1 4" id="KW-0479">Metal-binding</keyword>
<dbReference type="GO" id="GO:0008270">
    <property type="term" value="F:zinc ion binding"/>
    <property type="evidence" value="ECO:0007669"/>
    <property type="project" value="UniProtKB-KW"/>
</dbReference>
<dbReference type="Gene3D" id="3.30.40.10">
    <property type="entry name" value="Zinc/RING finger domain, C3HC4 (zinc finger)"/>
    <property type="match status" value="2"/>
</dbReference>
<feature type="zinc finger region" description="TRAF-type" evidence="4">
    <location>
        <begin position="113"/>
        <end position="155"/>
    </location>
</feature>
<feature type="zinc finger region" description="TRAF-type" evidence="4">
    <location>
        <begin position="167"/>
        <end position="213"/>
    </location>
</feature>
<evidence type="ECO:0000256" key="5">
    <source>
        <dbReference type="SAM" id="Coils"/>
    </source>
</evidence>
<name>A0AAV7JES7_9METZ</name>
<evidence type="ECO:0000313" key="8">
    <source>
        <dbReference type="Proteomes" id="UP001165289"/>
    </source>
</evidence>
<dbReference type="PANTHER" id="PTHR10131">
    <property type="entry name" value="TNF RECEPTOR ASSOCIATED FACTOR"/>
    <property type="match status" value="1"/>
</dbReference>
<sequence>MALNILVSEKGRDLCRVRGEGGKFLGFRKDILTENLTERDNTFLSCTRCQGILREACISTTSGEQFCSCCSKKGEQTHQNAHVSNTVFPLKCSCPLFNRGCDWLGKLGECENHLDLCGHVHEKCKLGCDIVLPRHELSSHIREECTFRKIPCEHCQRGITPYDMLNHLEKCQKIPLSCELGCGIILCREDMAQHLEEECVEKKVECPFRKYKCEVGLIKRKELNQHLKEKRTEHTELKLSAMEEIIMQQSKETELVKAETEQLTHKVEDLEIEARELKQTLLFITKATKLEWRINNIENIMNFKNLTIPAQVNFQVAGYLFELQFSCNIATMLIEFYPRDGRGYQNLKWPFKAELVIHLICHNNTKGTKEFRSEMIEVKKEDYRSSKLKIKLATFPKSEITDEYVKEGGIEFEIFLFLL</sequence>
<dbReference type="Pfam" id="PF02176">
    <property type="entry name" value="zf-TRAF"/>
    <property type="match status" value="1"/>
</dbReference>
<proteinExistence type="predicted"/>
<evidence type="ECO:0000256" key="2">
    <source>
        <dbReference type="ARBA" id="ARBA00022771"/>
    </source>
</evidence>
<organism evidence="7 8">
    <name type="scientific">Oopsacas minuta</name>
    <dbReference type="NCBI Taxonomy" id="111878"/>
    <lineage>
        <taxon>Eukaryota</taxon>
        <taxon>Metazoa</taxon>
        <taxon>Porifera</taxon>
        <taxon>Hexactinellida</taxon>
        <taxon>Hexasterophora</taxon>
        <taxon>Lyssacinosida</taxon>
        <taxon>Leucopsacidae</taxon>
        <taxon>Oopsacas</taxon>
    </lineage>
</organism>
<dbReference type="AlphaFoldDB" id="A0AAV7JES7"/>
<reference evidence="7 8" key="1">
    <citation type="journal article" date="2023" name="BMC Biol.">
        <title>The compact genome of the sponge Oopsacas minuta (Hexactinellida) is lacking key metazoan core genes.</title>
        <authorList>
            <person name="Santini S."/>
            <person name="Schenkelaars Q."/>
            <person name="Jourda C."/>
            <person name="Duchesne M."/>
            <person name="Belahbib H."/>
            <person name="Rocher C."/>
            <person name="Selva M."/>
            <person name="Riesgo A."/>
            <person name="Vervoort M."/>
            <person name="Leys S.P."/>
            <person name="Kodjabachian L."/>
            <person name="Le Bivic A."/>
            <person name="Borchiellini C."/>
            <person name="Claverie J.M."/>
            <person name="Renard E."/>
        </authorList>
    </citation>
    <scope>NUCLEOTIDE SEQUENCE [LARGE SCALE GENOMIC DNA]</scope>
    <source>
        <strain evidence="7">SPO-2</strain>
    </source>
</reference>
<dbReference type="EMBL" id="JAKMXF010000343">
    <property type="protein sequence ID" value="KAI6647251.1"/>
    <property type="molecule type" value="Genomic_DNA"/>
</dbReference>
<evidence type="ECO:0000256" key="1">
    <source>
        <dbReference type="ARBA" id="ARBA00022723"/>
    </source>
</evidence>
<keyword evidence="5" id="KW-0175">Coiled coil</keyword>
<dbReference type="PROSITE" id="PS50145">
    <property type="entry name" value="ZF_TRAF"/>
    <property type="match status" value="2"/>
</dbReference>
<accession>A0AAV7JES7</accession>
<keyword evidence="2 4" id="KW-0863">Zinc-finger</keyword>
<dbReference type="SUPFAM" id="SSF49599">
    <property type="entry name" value="TRAF domain-like"/>
    <property type="match status" value="2"/>
</dbReference>
<dbReference type="InterPro" id="IPR001293">
    <property type="entry name" value="Znf_TRAF"/>
</dbReference>
<gene>
    <name evidence="7" type="ORF">LOD99_12248</name>
</gene>
<feature type="domain" description="TRAF-type" evidence="6">
    <location>
        <begin position="167"/>
        <end position="213"/>
    </location>
</feature>
<keyword evidence="8" id="KW-1185">Reference proteome</keyword>
<feature type="domain" description="TRAF-type" evidence="6">
    <location>
        <begin position="113"/>
        <end position="155"/>
    </location>
</feature>
<protein>
    <submittedName>
        <fullName evidence="7">TNF receptor-associated factor 4</fullName>
    </submittedName>
</protein>
<feature type="coiled-coil region" evidence="5">
    <location>
        <begin position="220"/>
        <end position="287"/>
    </location>
</feature>
<dbReference type="Proteomes" id="UP001165289">
    <property type="component" value="Unassembled WGS sequence"/>
</dbReference>
<evidence type="ECO:0000256" key="3">
    <source>
        <dbReference type="ARBA" id="ARBA00022833"/>
    </source>
</evidence>
<evidence type="ECO:0000256" key="4">
    <source>
        <dbReference type="PROSITE-ProRule" id="PRU00207"/>
    </source>
</evidence>
<keyword evidence="3 4" id="KW-0862">Zinc</keyword>
<evidence type="ECO:0000313" key="7">
    <source>
        <dbReference type="EMBL" id="KAI6647251.1"/>
    </source>
</evidence>
<comment type="caution">
    <text evidence="7">The sequence shown here is derived from an EMBL/GenBank/DDBJ whole genome shotgun (WGS) entry which is preliminary data.</text>
</comment>
<dbReference type="GO" id="GO:0043122">
    <property type="term" value="P:regulation of canonical NF-kappaB signal transduction"/>
    <property type="evidence" value="ECO:0007669"/>
    <property type="project" value="TreeGrafter"/>
</dbReference>
<dbReference type="PANTHER" id="PTHR10131:SF157">
    <property type="entry name" value="RECEPTOR-ASSOCIATED FACTOR, PUTATIVE-RELATED"/>
    <property type="match status" value="1"/>
</dbReference>
<keyword evidence="7" id="KW-0675">Receptor</keyword>
<dbReference type="InterPro" id="IPR013083">
    <property type="entry name" value="Znf_RING/FYVE/PHD"/>
</dbReference>